<name>A0A3S0RCI8_9PROT</name>
<keyword evidence="2" id="KW-1185">Reference proteome</keyword>
<proteinExistence type="predicted"/>
<accession>A0A3S0RCI8</accession>
<dbReference type="RefSeq" id="WP_126611670.1">
    <property type="nucleotide sequence ID" value="NZ_JBHUCY010000008.1"/>
</dbReference>
<dbReference type="AlphaFoldDB" id="A0A3S0RCI8"/>
<organism evidence="1 2">
    <name type="scientific">Azospirillum griseum</name>
    <dbReference type="NCBI Taxonomy" id="2496639"/>
    <lineage>
        <taxon>Bacteria</taxon>
        <taxon>Pseudomonadati</taxon>
        <taxon>Pseudomonadota</taxon>
        <taxon>Alphaproteobacteria</taxon>
        <taxon>Rhodospirillales</taxon>
        <taxon>Azospirillaceae</taxon>
        <taxon>Azospirillum</taxon>
    </lineage>
</organism>
<dbReference type="Proteomes" id="UP000277007">
    <property type="component" value="Unassembled WGS sequence"/>
</dbReference>
<evidence type="ECO:0000313" key="2">
    <source>
        <dbReference type="Proteomes" id="UP000277007"/>
    </source>
</evidence>
<protein>
    <submittedName>
        <fullName evidence="1">DUF2783 domain-containing protein</fullName>
    </submittedName>
</protein>
<dbReference type="EMBL" id="RXMA01000001">
    <property type="protein sequence ID" value="RTR24605.1"/>
    <property type="molecule type" value="Genomic_DNA"/>
</dbReference>
<evidence type="ECO:0000313" key="1">
    <source>
        <dbReference type="EMBL" id="RTR24605.1"/>
    </source>
</evidence>
<sequence>MASLVTTARFANPDDVYQALIDSHRDLTPDQSATLNAKLILLLANHIGDSEVVAEALAIARKGVL</sequence>
<dbReference type="InterPro" id="IPR021233">
    <property type="entry name" value="DUF2783"/>
</dbReference>
<dbReference type="Pfam" id="PF10932">
    <property type="entry name" value="DUF2783"/>
    <property type="match status" value="1"/>
</dbReference>
<dbReference type="OrthoDB" id="8420594at2"/>
<comment type="caution">
    <text evidence="1">The sequence shown here is derived from an EMBL/GenBank/DDBJ whole genome shotgun (WGS) entry which is preliminary data.</text>
</comment>
<gene>
    <name evidence="1" type="ORF">EJ903_02305</name>
</gene>
<reference evidence="1 2" key="1">
    <citation type="submission" date="2018-12" db="EMBL/GenBank/DDBJ databases">
        <authorList>
            <person name="Yang Y."/>
        </authorList>
    </citation>
    <scope>NUCLEOTIDE SEQUENCE [LARGE SCALE GENOMIC DNA]</scope>
    <source>
        <strain evidence="1 2">L-25-5w-1</strain>
    </source>
</reference>